<gene>
    <name evidence="4" type="ORF">O1G21_00075</name>
</gene>
<keyword evidence="1" id="KW-0143">Chaperone</keyword>
<dbReference type="SUPFAM" id="SSF46565">
    <property type="entry name" value="Chaperone J-domain"/>
    <property type="match status" value="1"/>
</dbReference>
<dbReference type="Proteomes" id="UP001212821">
    <property type="component" value="Chromosome"/>
</dbReference>
<evidence type="ECO:0000256" key="2">
    <source>
        <dbReference type="SAM" id="MobiDB-lite"/>
    </source>
</evidence>
<evidence type="ECO:0000259" key="3">
    <source>
        <dbReference type="PROSITE" id="PS50076"/>
    </source>
</evidence>
<evidence type="ECO:0000313" key="4">
    <source>
        <dbReference type="EMBL" id="WBP84404.1"/>
    </source>
</evidence>
<feature type="domain" description="J" evidence="3">
    <location>
        <begin position="1"/>
        <end position="62"/>
    </location>
</feature>
<keyword evidence="5" id="KW-1185">Reference proteome</keyword>
<name>A0ABY7PVD2_9ACTN</name>
<accession>A0ABY7PVD2</accession>
<dbReference type="InterPro" id="IPR001623">
    <property type="entry name" value="DnaJ_domain"/>
</dbReference>
<dbReference type="InterPro" id="IPR036869">
    <property type="entry name" value="J_dom_sf"/>
</dbReference>
<dbReference type="SMART" id="SM00271">
    <property type="entry name" value="DnaJ"/>
    <property type="match status" value="1"/>
</dbReference>
<feature type="region of interest" description="Disordered" evidence="2">
    <location>
        <begin position="96"/>
        <end position="125"/>
    </location>
</feature>
<protein>
    <submittedName>
        <fullName evidence="4">J domain-containing protein</fullName>
    </submittedName>
</protein>
<dbReference type="Pfam" id="PF00226">
    <property type="entry name" value="DnaJ"/>
    <property type="match status" value="1"/>
</dbReference>
<dbReference type="PROSITE" id="PS50076">
    <property type="entry name" value="DNAJ_2"/>
    <property type="match status" value="1"/>
</dbReference>
<dbReference type="PANTHER" id="PTHR43096:SF52">
    <property type="entry name" value="DNAJ HOMOLOG 1, MITOCHONDRIAL-RELATED"/>
    <property type="match status" value="1"/>
</dbReference>
<dbReference type="Gene3D" id="1.10.287.110">
    <property type="entry name" value="DnaJ domain"/>
    <property type="match status" value="1"/>
</dbReference>
<reference evidence="5" key="1">
    <citation type="submission" date="2022-12" db="EMBL/GenBank/DDBJ databases">
        <authorList>
            <person name="Mo P."/>
        </authorList>
    </citation>
    <scope>NUCLEOTIDE SEQUENCE [LARGE SCALE GENOMIC DNA]</scope>
    <source>
        <strain evidence="5">HUAS 3-15</strain>
    </source>
</reference>
<dbReference type="RefSeq" id="WP_270139592.1">
    <property type="nucleotide sequence ID" value="NZ_CP115450.1"/>
</dbReference>
<evidence type="ECO:0000313" key="5">
    <source>
        <dbReference type="Proteomes" id="UP001212821"/>
    </source>
</evidence>
<evidence type="ECO:0000256" key="1">
    <source>
        <dbReference type="ARBA" id="ARBA00023186"/>
    </source>
</evidence>
<dbReference type="CDD" id="cd06257">
    <property type="entry name" value="DnaJ"/>
    <property type="match status" value="1"/>
</dbReference>
<dbReference type="PANTHER" id="PTHR43096">
    <property type="entry name" value="DNAJ HOMOLOG 1, MITOCHONDRIAL-RELATED"/>
    <property type="match status" value="1"/>
</dbReference>
<sequence length="147" mass="15697">MLGVAPSASARQITTAYRALVRLLHPDARPAERDSAERLDEVVAAYTVLHDPELRAVYDARHGTGRPGAPVGSTAGGQRVPVRVVPGNPAVTATWCLGPSGETRRPGGPAVRAGPVRFTPRGPSAPPDDLGGLWEWVNRLWEVDPWL</sequence>
<dbReference type="EMBL" id="CP115450">
    <property type="protein sequence ID" value="WBP84404.1"/>
    <property type="molecule type" value="Genomic_DNA"/>
</dbReference>
<proteinExistence type="predicted"/>
<organism evidence="4 5">
    <name type="scientific">Kitasatospora cathayae</name>
    <dbReference type="NCBI Taxonomy" id="3004092"/>
    <lineage>
        <taxon>Bacteria</taxon>
        <taxon>Bacillati</taxon>
        <taxon>Actinomycetota</taxon>
        <taxon>Actinomycetes</taxon>
        <taxon>Kitasatosporales</taxon>
        <taxon>Streptomycetaceae</taxon>
        <taxon>Kitasatospora</taxon>
    </lineage>
</organism>